<keyword evidence="6 10" id="KW-0215">Deoxyribonucleotide synthesis</keyword>
<gene>
    <name evidence="13" type="ORF">COU35_03465</name>
</gene>
<evidence type="ECO:0000256" key="4">
    <source>
        <dbReference type="ARBA" id="ARBA00022840"/>
    </source>
</evidence>
<evidence type="ECO:0000313" key="13">
    <source>
        <dbReference type="EMBL" id="PIR74325.1"/>
    </source>
</evidence>
<dbReference type="NCBIfam" id="TIGR02506">
    <property type="entry name" value="NrdE_NrdA"/>
    <property type="match status" value="1"/>
</dbReference>
<dbReference type="InterPro" id="IPR000788">
    <property type="entry name" value="RNR_lg_C"/>
</dbReference>
<evidence type="ECO:0000256" key="11">
    <source>
        <dbReference type="SAM" id="MobiDB-lite"/>
    </source>
</evidence>
<comment type="similarity">
    <text evidence="1 10">Belongs to the ribonucleoside diphosphate reductase large chain family.</text>
</comment>
<evidence type="ECO:0000256" key="1">
    <source>
        <dbReference type="ARBA" id="ARBA00010406"/>
    </source>
</evidence>
<evidence type="ECO:0000256" key="10">
    <source>
        <dbReference type="RuleBase" id="RU003410"/>
    </source>
</evidence>
<evidence type="ECO:0000256" key="5">
    <source>
        <dbReference type="ARBA" id="ARBA00023002"/>
    </source>
</evidence>
<dbReference type="InterPro" id="IPR008926">
    <property type="entry name" value="RNR_R1-su_N"/>
</dbReference>
<feature type="region of interest" description="Disordered" evidence="11">
    <location>
        <begin position="881"/>
        <end position="911"/>
    </location>
</feature>
<dbReference type="Pfam" id="PF02867">
    <property type="entry name" value="Ribonuc_red_lgC"/>
    <property type="match status" value="1"/>
</dbReference>
<evidence type="ECO:0000256" key="2">
    <source>
        <dbReference type="ARBA" id="ARBA00022533"/>
    </source>
</evidence>
<dbReference type="NCBIfam" id="NF005544">
    <property type="entry name" value="PRK07207.1"/>
    <property type="match status" value="1"/>
</dbReference>
<dbReference type="InterPro" id="IPR005144">
    <property type="entry name" value="ATP-cone_dom"/>
</dbReference>
<comment type="function">
    <text evidence="7 10">Provides the precursors necessary for DNA synthesis. Catalyzes the biosynthesis of deoxyribonucleotides from the corresponding ribonucleotides.</text>
</comment>
<dbReference type="UniPathway" id="UPA00326"/>
<accession>A0A2H0TQA5</accession>
<dbReference type="EC" id="1.17.4.1" evidence="10"/>
<dbReference type="Pfam" id="PF03477">
    <property type="entry name" value="ATP-cone"/>
    <property type="match status" value="2"/>
</dbReference>
<evidence type="ECO:0000259" key="12">
    <source>
        <dbReference type="PROSITE" id="PS51161"/>
    </source>
</evidence>
<dbReference type="InterPro" id="IPR013346">
    <property type="entry name" value="NrdE_NrdA_C"/>
</dbReference>
<keyword evidence="2" id="KW-0021">Allosteric enzyme</keyword>
<evidence type="ECO:0000256" key="8">
    <source>
        <dbReference type="ARBA" id="ARBA00047754"/>
    </source>
</evidence>
<feature type="compositionally biased region" description="Polar residues" evidence="11">
    <location>
        <begin position="881"/>
        <end position="891"/>
    </location>
</feature>
<dbReference type="PANTHER" id="PTHR11573:SF6">
    <property type="entry name" value="RIBONUCLEOSIDE-DIPHOSPHATE REDUCTASE LARGE SUBUNIT"/>
    <property type="match status" value="1"/>
</dbReference>
<evidence type="ECO:0000256" key="7">
    <source>
        <dbReference type="ARBA" id="ARBA00024942"/>
    </source>
</evidence>
<dbReference type="EMBL" id="PFCB01000023">
    <property type="protein sequence ID" value="PIR74325.1"/>
    <property type="molecule type" value="Genomic_DNA"/>
</dbReference>
<dbReference type="FunFam" id="3.20.70.20:FF:000009">
    <property type="entry name" value="Ribonucleoside-diphosphate reductase"/>
    <property type="match status" value="1"/>
</dbReference>
<comment type="caution">
    <text evidence="13">The sequence shown here is derived from an EMBL/GenBank/DDBJ whole genome shotgun (WGS) entry which is preliminary data.</text>
</comment>
<evidence type="ECO:0000256" key="3">
    <source>
        <dbReference type="ARBA" id="ARBA00022741"/>
    </source>
</evidence>
<comment type="catalytic activity">
    <reaction evidence="8 10">
        <text>a 2'-deoxyribonucleoside 5'-diphosphate + [thioredoxin]-disulfide + H2O = a ribonucleoside 5'-diphosphate + [thioredoxin]-dithiol</text>
        <dbReference type="Rhea" id="RHEA:23252"/>
        <dbReference type="Rhea" id="RHEA-COMP:10698"/>
        <dbReference type="Rhea" id="RHEA-COMP:10700"/>
        <dbReference type="ChEBI" id="CHEBI:15377"/>
        <dbReference type="ChEBI" id="CHEBI:29950"/>
        <dbReference type="ChEBI" id="CHEBI:50058"/>
        <dbReference type="ChEBI" id="CHEBI:57930"/>
        <dbReference type="ChEBI" id="CHEBI:73316"/>
        <dbReference type="EC" id="1.17.4.1"/>
    </reaction>
</comment>
<feature type="domain" description="ATP-cone" evidence="12">
    <location>
        <begin position="6"/>
        <end position="99"/>
    </location>
</feature>
<evidence type="ECO:0000313" key="14">
    <source>
        <dbReference type="Proteomes" id="UP000230154"/>
    </source>
</evidence>
<dbReference type="GO" id="GO:0009263">
    <property type="term" value="P:deoxyribonucleotide biosynthetic process"/>
    <property type="evidence" value="ECO:0007669"/>
    <property type="project" value="UniProtKB-KW"/>
</dbReference>
<reference evidence="14" key="1">
    <citation type="submission" date="2017-09" db="EMBL/GenBank/DDBJ databases">
        <title>Depth-based differentiation of microbial function through sediment-hosted aquifers and enrichment of novel symbionts in the deep terrestrial subsurface.</title>
        <authorList>
            <person name="Probst A.J."/>
            <person name="Ladd B."/>
            <person name="Jarett J.K."/>
            <person name="Geller-Mcgrath D.E."/>
            <person name="Sieber C.M.K."/>
            <person name="Emerson J.B."/>
            <person name="Anantharaman K."/>
            <person name="Thomas B.C."/>
            <person name="Malmstrom R."/>
            <person name="Stieglmeier M."/>
            <person name="Klingl A."/>
            <person name="Woyke T."/>
            <person name="Ryan C.M."/>
            <person name="Banfield J.F."/>
        </authorList>
    </citation>
    <scope>NUCLEOTIDE SEQUENCE [LARGE SCALE GENOMIC DNA]</scope>
</reference>
<dbReference type="AlphaFoldDB" id="A0A2H0TQA5"/>
<keyword evidence="3 9" id="KW-0547">Nucleotide-binding</keyword>
<dbReference type="Proteomes" id="UP000230154">
    <property type="component" value="Unassembled WGS sequence"/>
</dbReference>
<feature type="domain" description="ATP-cone" evidence="12">
    <location>
        <begin position="115"/>
        <end position="205"/>
    </location>
</feature>
<sequence length="969" mass="109735">MQSSIQKIKKRNGQTVAFDPNKIRVAIEKAFVTIRGGIAIDLLASLTHEVMDLAEDRFQHGTPSVEDVQNVVENVLMEAGYFDVAKHYIIYRYEHHKVREVKKQEVAKKLEEGGLYITKRSGQREPFSMDKLQRCIGFYIEGYEDIINIDVVANQVRQEIYEDISAMEISRSIVMVLRSFIEQDPAYSYSASRAVLHPLYKDIVDGSVYEPSELEDRLRQAFIKKTHEAVGHGRLDPKILTFDLQGLAQYLDFSRDRKHTYLSTQTLVDRYFLRNPETDEILEAPQFFWMRVAMGLAIEESDRNTRAKEFYDAMSTLRYVPSTPTLFHAGTAHPQMSSCYLTTIEDSLEHIFKSVSDNAQLSKWSGGIGNDWTNLRGTGAHIRGTGVSSQGTIPFLKIANDTTAAINRSGRRRGATCAYLEAWHWDIEDFLELRKNTGDERRRTHDMNTASWIPDLFIKRLKDNAEWSLFSPDETPDLHHLYGADFEKRYEEYERRGEAGEMKLYRTVRASDLWKKMITMLFETGHPWITFKDPCNLRSPQDHVGVVHSSNLCTEITLNTSAEETAVCNLGSINLAVHMQGGALNKELIAQTVKTAIRMLDNVIDSNFYPTKEARHSNLRHRPIGLGIMGFQDALYSMGVNFDSDACVEFADYSMEFISYHAIGASAELARERGAYETYRGSKWDRGIFPVDTLDLLEKERGMKVTVDRISRLDWTETRQKVAQYGMRNSNTMAAAPTATISNIAGCTPTIEPIYKNIYVKANQAGDFTIVNPYLVAELKTLHLWDSEMLGKLKYSDGSIAGITEIPQELKDRYKEVFELDPRWLIKSAAHRGKWIDQSQSLNIFYNGKSGKELSDMYMYAWEMGLKTTYYLRSMGASQVEKSTSDQGSTHLRTKESVENLPTSPATVALPDVAPTPMMAMQTSVTPKSAPSMSTAPGTAIAQSRVPQAPMAGEVKLCRIQDPDCEACQ</sequence>
<dbReference type="GO" id="GO:0004748">
    <property type="term" value="F:ribonucleoside-diphosphate reductase activity, thioredoxin disulfide as acceptor"/>
    <property type="evidence" value="ECO:0007669"/>
    <property type="project" value="UniProtKB-EC"/>
</dbReference>
<keyword evidence="4 9" id="KW-0067">ATP-binding</keyword>
<dbReference type="GO" id="GO:0005971">
    <property type="term" value="C:ribonucleoside-diphosphate reductase complex"/>
    <property type="evidence" value="ECO:0007669"/>
    <property type="project" value="TreeGrafter"/>
</dbReference>
<dbReference type="CDD" id="cd01679">
    <property type="entry name" value="RNR_I"/>
    <property type="match status" value="1"/>
</dbReference>
<dbReference type="Gene3D" id="3.20.70.20">
    <property type="match status" value="1"/>
</dbReference>
<dbReference type="SUPFAM" id="SSF51998">
    <property type="entry name" value="PFL-like glycyl radical enzymes"/>
    <property type="match status" value="1"/>
</dbReference>
<evidence type="ECO:0000256" key="9">
    <source>
        <dbReference type="PROSITE-ProRule" id="PRU00492"/>
    </source>
</evidence>
<dbReference type="SUPFAM" id="SSF48168">
    <property type="entry name" value="R1 subunit of ribonucleotide reductase, N-terminal domain"/>
    <property type="match status" value="1"/>
</dbReference>
<organism evidence="13 14">
    <name type="scientific">Candidatus Magasanikbacteria bacterium CG10_big_fil_rev_8_21_14_0_10_47_10</name>
    <dbReference type="NCBI Taxonomy" id="1974652"/>
    <lineage>
        <taxon>Bacteria</taxon>
        <taxon>Candidatus Magasanikiibacteriota</taxon>
    </lineage>
</organism>
<dbReference type="PANTHER" id="PTHR11573">
    <property type="entry name" value="RIBONUCLEOSIDE-DIPHOSPHATE REDUCTASE LARGE CHAIN"/>
    <property type="match status" value="1"/>
</dbReference>
<dbReference type="GO" id="GO:0005524">
    <property type="term" value="F:ATP binding"/>
    <property type="evidence" value="ECO:0007669"/>
    <property type="project" value="UniProtKB-UniRule"/>
</dbReference>
<name>A0A2H0TQA5_9BACT</name>
<keyword evidence="5 10" id="KW-0560">Oxidoreductase</keyword>
<dbReference type="InterPro" id="IPR013509">
    <property type="entry name" value="RNR_lsu_N"/>
</dbReference>
<dbReference type="Pfam" id="PF00317">
    <property type="entry name" value="Ribonuc_red_lgN"/>
    <property type="match status" value="1"/>
</dbReference>
<proteinExistence type="inferred from homology"/>
<evidence type="ECO:0000256" key="6">
    <source>
        <dbReference type="ARBA" id="ARBA00023116"/>
    </source>
</evidence>
<dbReference type="PROSITE" id="PS51161">
    <property type="entry name" value="ATP_CONE"/>
    <property type="match status" value="2"/>
</dbReference>
<dbReference type="InterPro" id="IPR039718">
    <property type="entry name" value="Rrm1"/>
</dbReference>
<protein>
    <recommendedName>
        <fullName evidence="10">Ribonucleoside-diphosphate reductase</fullName>
        <ecNumber evidence="10">1.17.4.1</ecNumber>
    </recommendedName>
</protein>
<dbReference type="PRINTS" id="PR01183">
    <property type="entry name" value="RIBORDTASEM1"/>
</dbReference>